<evidence type="ECO:0000256" key="1">
    <source>
        <dbReference type="SAM" id="MobiDB-lite"/>
    </source>
</evidence>
<keyword evidence="3" id="KW-1185">Reference proteome</keyword>
<feature type="region of interest" description="Disordered" evidence="1">
    <location>
        <begin position="83"/>
        <end position="145"/>
    </location>
</feature>
<dbReference type="KEGG" id="dcr:108213921"/>
<reference evidence="2" key="2">
    <citation type="submission" date="2022-03" db="EMBL/GenBank/DDBJ databases">
        <title>Draft title - Genomic analysis of global carrot germplasm unveils the trajectory of domestication and the origin of high carotenoid orange carrot.</title>
        <authorList>
            <person name="Iorizzo M."/>
            <person name="Ellison S."/>
            <person name="Senalik D."/>
            <person name="Macko-Podgorni A."/>
            <person name="Grzebelus D."/>
            <person name="Bostan H."/>
            <person name="Rolling W."/>
            <person name="Curaba J."/>
            <person name="Simon P."/>
        </authorList>
    </citation>
    <scope>NUCLEOTIDE SEQUENCE</scope>
    <source>
        <tissue evidence="2">Leaf</tissue>
    </source>
</reference>
<sequence>MEKSQRNVTLFVFSLIILFPQIIISTVAFEQEKQTLSDRVRDIYSLVKTHSLTSWEKLKVLVNDAQKHYFPPNIDFRPKVEEEVDEEKPNQRMKEAAKKTFGSSKSTVEKSAKSAAGAVGDAVHKTKEKVKKKQCTGDACTHDEL</sequence>
<dbReference type="Proteomes" id="UP000077755">
    <property type="component" value="Chromosome 3"/>
</dbReference>
<protein>
    <submittedName>
        <fullName evidence="2">Uncharacterized protein</fullName>
    </submittedName>
</protein>
<reference evidence="2" key="1">
    <citation type="journal article" date="2016" name="Nat. Genet.">
        <title>A high-quality carrot genome assembly provides new insights into carotenoid accumulation and asterid genome evolution.</title>
        <authorList>
            <person name="Iorizzo M."/>
            <person name="Ellison S."/>
            <person name="Senalik D."/>
            <person name="Zeng P."/>
            <person name="Satapoomin P."/>
            <person name="Huang J."/>
            <person name="Bowman M."/>
            <person name="Iovene M."/>
            <person name="Sanseverino W."/>
            <person name="Cavagnaro P."/>
            <person name="Yildiz M."/>
            <person name="Macko-Podgorni A."/>
            <person name="Moranska E."/>
            <person name="Grzebelus E."/>
            <person name="Grzebelus D."/>
            <person name="Ashrafi H."/>
            <person name="Zheng Z."/>
            <person name="Cheng S."/>
            <person name="Spooner D."/>
            <person name="Van Deynze A."/>
            <person name="Simon P."/>
        </authorList>
    </citation>
    <scope>NUCLEOTIDE SEQUENCE</scope>
    <source>
        <tissue evidence="2">Leaf</tissue>
    </source>
</reference>
<dbReference type="EMBL" id="CP093345">
    <property type="protein sequence ID" value="WOG93669.1"/>
    <property type="molecule type" value="Genomic_DNA"/>
</dbReference>
<organism evidence="2 3">
    <name type="scientific">Daucus carota subsp. sativus</name>
    <name type="common">Carrot</name>
    <dbReference type="NCBI Taxonomy" id="79200"/>
    <lineage>
        <taxon>Eukaryota</taxon>
        <taxon>Viridiplantae</taxon>
        <taxon>Streptophyta</taxon>
        <taxon>Embryophyta</taxon>
        <taxon>Tracheophyta</taxon>
        <taxon>Spermatophyta</taxon>
        <taxon>Magnoliopsida</taxon>
        <taxon>eudicotyledons</taxon>
        <taxon>Gunneridae</taxon>
        <taxon>Pentapetalae</taxon>
        <taxon>asterids</taxon>
        <taxon>campanulids</taxon>
        <taxon>Apiales</taxon>
        <taxon>Apiaceae</taxon>
        <taxon>Apioideae</taxon>
        <taxon>Scandiceae</taxon>
        <taxon>Daucinae</taxon>
        <taxon>Daucus</taxon>
        <taxon>Daucus sect. Daucus</taxon>
    </lineage>
</organism>
<proteinExistence type="predicted"/>
<feature type="compositionally biased region" description="Basic and acidic residues" evidence="1">
    <location>
        <begin position="83"/>
        <end position="98"/>
    </location>
</feature>
<accession>A0AAF0WQV3</accession>
<dbReference type="AlphaFoldDB" id="A0AAF0WQV3"/>
<evidence type="ECO:0000313" key="2">
    <source>
        <dbReference type="EMBL" id="WOG93669.1"/>
    </source>
</evidence>
<evidence type="ECO:0000313" key="3">
    <source>
        <dbReference type="Proteomes" id="UP000077755"/>
    </source>
</evidence>
<gene>
    <name evidence="2" type="ORF">DCAR_0312955</name>
</gene>
<name>A0AAF0WQV3_DAUCS</name>
<dbReference type="PANTHER" id="PTHR35463">
    <property type="entry name" value="TRANSMEMBRANE PROTEIN"/>
    <property type="match status" value="1"/>
</dbReference>
<dbReference type="PANTHER" id="PTHR35463:SF10">
    <property type="entry name" value="TRANSMEMBRANE PROTEIN"/>
    <property type="match status" value="1"/>
</dbReference>